<feature type="repeat" description="PPR" evidence="2">
    <location>
        <begin position="239"/>
        <end position="273"/>
    </location>
</feature>
<keyword evidence="1" id="KW-0677">Repeat</keyword>
<feature type="repeat" description="PPR" evidence="2">
    <location>
        <begin position="573"/>
        <end position="607"/>
    </location>
</feature>
<reference evidence="3 4" key="1">
    <citation type="submission" date="2019-09" db="EMBL/GenBank/DDBJ databases">
        <authorList>
            <person name="Ou C."/>
        </authorList>
    </citation>
    <scope>NUCLEOTIDE SEQUENCE [LARGE SCALE GENOMIC DNA]</scope>
    <source>
        <strain evidence="3">S2</strain>
        <tissue evidence="3">Leaf</tissue>
    </source>
</reference>
<feature type="repeat" description="PPR" evidence="2">
    <location>
        <begin position="372"/>
        <end position="406"/>
    </location>
</feature>
<dbReference type="GO" id="GO:0009451">
    <property type="term" value="P:RNA modification"/>
    <property type="evidence" value="ECO:0007669"/>
    <property type="project" value="InterPro"/>
</dbReference>
<dbReference type="OrthoDB" id="1880841at2759"/>
<feature type="repeat" description="PPR" evidence="2">
    <location>
        <begin position="709"/>
        <end position="743"/>
    </location>
</feature>
<dbReference type="FunFam" id="1.25.40.10:FF:001226">
    <property type="entry name" value="Pentatricopeptide repeat-containing protein At3g03580"/>
    <property type="match status" value="1"/>
</dbReference>
<dbReference type="Pfam" id="PF01535">
    <property type="entry name" value="PPR"/>
    <property type="match status" value="4"/>
</dbReference>
<dbReference type="InterPro" id="IPR046848">
    <property type="entry name" value="E_motif"/>
</dbReference>
<comment type="caution">
    <text evidence="3">The sequence shown here is derived from an EMBL/GenBank/DDBJ whole genome shotgun (WGS) entry which is preliminary data.</text>
</comment>
<dbReference type="FunFam" id="1.25.40.10:FF:000280">
    <property type="entry name" value="Pentatricopeptide repeat-containing protein"/>
    <property type="match status" value="1"/>
</dbReference>
<sequence>MASRIVCIFIKGVTENSERKIAHCQIIEKLLSLQFFLWNHLTSYFEDINALLLSMLNHLHHALRQFHLALLLSCRKYNYKPNPTQTLYLSTTTTPCTHASPTYPRFDLLTLSSNVQTLCQTKQVHASALLNGVLPHSVSLCASLMLRYATFRSPETFHHLFQQTVQHCHTAFLWNTLIRACSIAQLNDNFQTYNQMVRSGVGPDDYTFPFVLKACADLLEVKKGMEVHGVVFKVGFDYDVFVGNTLMLFYGNCGDLRDAKRIFNEMRERDVVSWNTVIGVLPVNECYMEALDYYREMNSAIGFKPNVVTVISVLPVCAELKDELMASQIHSYVVKVGLDLLVTTGNALVDVYGKCGNVKASKQIFDEIIQKNEVSWNASITSLSCMGHNLEALNTFRLMIDVGVKPNSVTISSMLPVLVELEFFGVGKELHGFSVRTGIETDIFIANSLIDMYAKSGRPNEASNVFQEMDKRNIVSWNAMIANFSQNRLELEAFGLVKQMQAHDEIPNSVTFTNLLPACARLGSRRLGKEIHAMAVRMGSASDLFVSNALTDMYAKCGCLSLARNVFNISVRDEISYNILIVGYSQTTDCLESLSLFSEMKLKGMMHDVVSFMGVISACANLTAIKQGKEIHGFLVRKISDTHLFVANSLLDFYTKCGRIDLAAKVFDCMPKKDVASWNTMILGYGMLGELNIAIRLFEKMREEGVEYDSVSYIAVLSSCSHGGLVEKGKKYFEEMRTQNIEPTEKHYACMVDLLGRAGLMEEAAELIKGMPIVPDANIWGALLGACRIHGDLELASWAAEHLFELKPDHSGYYILLSNMYAEAGRWEEVNRVRELMKSRKVKKDCAISWLQVQDQAHAFIVGDDAMETLNSDSWLPESWYVLTQQK</sequence>
<dbReference type="FunFam" id="1.25.40.10:FF:000285">
    <property type="entry name" value="Pentatricopeptide repeat-containing protein, chloroplastic"/>
    <property type="match status" value="1"/>
</dbReference>
<feature type="repeat" description="PPR" evidence="2">
    <location>
        <begin position="442"/>
        <end position="476"/>
    </location>
</feature>
<dbReference type="InterPro" id="IPR046960">
    <property type="entry name" value="PPR_At4g14850-like_plant"/>
</dbReference>
<proteinExistence type="predicted"/>
<dbReference type="Pfam" id="PF13041">
    <property type="entry name" value="PPR_2"/>
    <property type="match status" value="2"/>
</dbReference>
<evidence type="ECO:0000256" key="2">
    <source>
        <dbReference type="PROSITE-ProRule" id="PRU00708"/>
    </source>
</evidence>
<evidence type="ECO:0000256" key="1">
    <source>
        <dbReference type="ARBA" id="ARBA00022737"/>
    </source>
</evidence>
<feature type="repeat" description="PPR" evidence="2">
    <location>
        <begin position="674"/>
        <end position="708"/>
    </location>
</feature>
<dbReference type="AlphaFoldDB" id="A0A5N5GSH3"/>
<gene>
    <name evidence="3" type="ORF">D8674_014405</name>
</gene>
<protein>
    <submittedName>
        <fullName evidence="3">Pentatricopeptide repeat-containing protein</fullName>
    </submittedName>
</protein>
<dbReference type="InterPro" id="IPR002885">
    <property type="entry name" value="PPR_rpt"/>
</dbReference>
<dbReference type="Gene3D" id="1.25.40.10">
    <property type="entry name" value="Tetratricopeptide repeat domain"/>
    <property type="match status" value="7"/>
</dbReference>
<dbReference type="Pfam" id="PF13812">
    <property type="entry name" value="PPR_3"/>
    <property type="match status" value="1"/>
</dbReference>
<dbReference type="Proteomes" id="UP000327157">
    <property type="component" value="Chromosome 15"/>
</dbReference>
<accession>A0A5N5GSH3</accession>
<name>A0A5N5GSH3_9ROSA</name>
<dbReference type="InterPro" id="IPR011990">
    <property type="entry name" value="TPR-like_helical_dom_sf"/>
</dbReference>
<dbReference type="PANTHER" id="PTHR47926">
    <property type="entry name" value="PENTATRICOPEPTIDE REPEAT-CONTAINING PROTEIN"/>
    <property type="match status" value="1"/>
</dbReference>
<evidence type="ECO:0000313" key="4">
    <source>
        <dbReference type="Proteomes" id="UP000327157"/>
    </source>
</evidence>
<dbReference type="Pfam" id="PF20431">
    <property type="entry name" value="E_motif"/>
    <property type="match status" value="1"/>
</dbReference>
<dbReference type="NCBIfam" id="TIGR00756">
    <property type="entry name" value="PPR"/>
    <property type="match status" value="5"/>
</dbReference>
<evidence type="ECO:0000313" key="3">
    <source>
        <dbReference type="EMBL" id="KAB2618536.1"/>
    </source>
</evidence>
<dbReference type="PROSITE" id="PS51375">
    <property type="entry name" value="PPR"/>
    <property type="match status" value="6"/>
</dbReference>
<dbReference type="PANTHER" id="PTHR47926:SF427">
    <property type="entry name" value="TETRATRICOPEPTIDE-LIKE HELICAL DOMAIN SUPERFAMILY"/>
    <property type="match status" value="1"/>
</dbReference>
<organism evidence="3 4">
    <name type="scientific">Pyrus ussuriensis x Pyrus communis</name>
    <dbReference type="NCBI Taxonomy" id="2448454"/>
    <lineage>
        <taxon>Eukaryota</taxon>
        <taxon>Viridiplantae</taxon>
        <taxon>Streptophyta</taxon>
        <taxon>Embryophyta</taxon>
        <taxon>Tracheophyta</taxon>
        <taxon>Spermatophyta</taxon>
        <taxon>Magnoliopsida</taxon>
        <taxon>eudicotyledons</taxon>
        <taxon>Gunneridae</taxon>
        <taxon>Pentapetalae</taxon>
        <taxon>rosids</taxon>
        <taxon>fabids</taxon>
        <taxon>Rosales</taxon>
        <taxon>Rosaceae</taxon>
        <taxon>Amygdaloideae</taxon>
        <taxon>Maleae</taxon>
        <taxon>Pyrus</taxon>
    </lineage>
</organism>
<dbReference type="GO" id="GO:0003723">
    <property type="term" value="F:RNA binding"/>
    <property type="evidence" value="ECO:0007669"/>
    <property type="project" value="InterPro"/>
</dbReference>
<keyword evidence="4" id="KW-1185">Reference proteome</keyword>
<reference evidence="4" key="2">
    <citation type="submission" date="2019-10" db="EMBL/GenBank/DDBJ databases">
        <title>A de novo genome assembly of a pear dwarfing rootstock.</title>
        <authorList>
            <person name="Wang F."/>
            <person name="Wang J."/>
            <person name="Li S."/>
            <person name="Zhang Y."/>
            <person name="Fang M."/>
            <person name="Ma L."/>
            <person name="Zhao Y."/>
            <person name="Jiang S."/>
        </authorList>
    </citation>
    <scope>NUCLEOTIDE SEQUENCE [LARGE SCALE GENOMIC DNA]</scope>
</reference>
<dbReference type="FunFam" id="1.25.40.10:FF:000144">
    <property type="entry name" value="Pentatricopeptide repeat-containing protein, mitochondrial"/>
    <property type="match status" value="1"/>
</dbReference>
<reference evidence="3 4" key="3">
    <citation type="submission" date="2019-11" db="EMBL/GenBank/DDBJ databases">
        <title>A de novo genome assembly of a pear dwarfing rootstock.</title>
        <authorList>
            <person name="Wang F."/>
            <person name="Wang J."/>
            <person name="Li S."/>
            <person name="Zhang Y."/>
            <person name="Fang M."/>
            <person name="Ma L."/>
            <person name="Zhao Y."/>
            <person name="Jiang S."/>
        </authorList>
    </citation>
    <scope>NUCLEOTIDE SEQUENCE [LARGE SCALE GENOMIC DNA]</scope>
    <source>
        <strain evidence="3">S2</strain>
        <tissue evidence="3">Leaf</tissue>
    </source>
</reference>
<dbReference type="EMBL" id="SMOL01000401">
    <property type="protein sequence ID" value="KAB2618536.1"/>
    <property type="molecule type" value="Genomic_DNA"/>
</dbReference>
<dbReference type="FunFam" id="1.25.40.10:FF:000427">
    <property type="entry name" value="Pentatricopeptide repeat-containing protein chloroplastic"/>
    <property type="match status" value="1"/>
</dbReference>
<dbReference type="FunFam" id="1.25.40.10:FF:000361">
    <property type="entry name" value="Pentatricopeptide repeat-containing protein chloroplastic"/>
    <property type="match status" value="1"/>
</dbReference>